<dbReference type="GO" id="GO:0005524">
    <property type="term" value="F:ATP binding"/>
    <property type="evidence" value="ECO:0007669"/>
    <property type="project" value="UniProtKB-KW"/>
</dbReference>
<dbReference type="Proteomes" id="UP000003163">
    <property type="component" value="Unassembled WGS sequence"/>
</dbReference>
<dbReference type="Gene3D" id="3.40.50.300">
    <property type="entry name" value="P-loop containing nucleotide triphosphate hydrolases"/>
    <property type="match status" value="2"/>
</dbReference>
<evidence type="ECO:0000256" key="8">
    <source>
        <dbReference type="SAM" id="MobiDB-lite"/>
    </source>
</evidence>
<feature type="region of interest" description="Disordered" evidence="8">
    <location>
        <begin position="526"/>
        <end position="573"/>
    </location>
</feature>
<dbReference type="AlphaFoldDB" id="A0A0L1P6G9"/>
<dbReference type="PANTHER" id="PTHR48041:SF139">
    <property type="entry name" value="PROTEIN SCARLET"/>
    <property type="match status" value="1"/>
</dbReference>
<feature type="region of interest" description="Disordered" evidence="8">
    <location>
        <begin position="201"/>
        <end position="237"/>
    </location>
</feature>
<dbReference type="InterPro" id="IPR013525">
    <property type="entry name" value="ABC2_TM"/>
</dbReference>
<reference evidence="11" key="2">
    <citation type="submission" date="2015-07" db="EMBL/GenBank/DDBJ databases">
        <title>MeaNS - Measles Nucleotide Surveillance Program.</title>
        <authorList>
            <person name="Tran T."/>
            <person name="Druce J."/>
        </authorList>
    </citation>
    <scope>NUCLEOTIDE SEQUENCE</scope>
    <source>
        <strain evidence="11">USNM 41457</strain>
    </source>
</reference>
<dbReference type="PROSITE" id="PS50893">
    <property type="entry name" value="ABC_TRANSPORTER_2"/>
    <property type="match status" value="1"/>
</dbReference>
<name>A0A0L1P6G9_EDHAE</name>
<dbReference type="VEuPathDB" id="MicrosporidiaDB:EDEG_05091"/>
<dbReference type="InterPro" id="IPR003439">
    <property type="entry name" value="ABC_transporter-like_ATP-bd"/>
</dbReference>
<dbReference type="InParanoid" id="A0A0L1P6G9"/>
<dbReference type="EMBL" id="AFBI03000053">
    <property type="protein sequence ID" value="KNH48526.1"/>
    <property type="molecule type" value="Genomic_DNA"/>
</dbReference>
<evidence type="ECO:0000256" key="9">
    <source>
        <dbReference type="SAM" id="Phobius"/>
    </source>
</evidence>
<evidence type="ECO:0000256" key="1">
    <source>
        <dbReference type="ARBA" id="ARBA00004141"/>
    </source>
</evidence>
<dbReference type="GO" id="GO:0016887">
    <property type="term" value="F:ATP hydrolysis activity"/>
    <property type="evidence" value="ECO:0007669"/>
    <property type="project" value="InterPro"/>
</dbReference>
<comment type="subcellular location">
    <subcellularLocation>
        <location evidence="1">Membrane</location>
        <topology evidence="1">Multi-pass membrane protein</topology>
    </subcellularLocation>
</comment>
<feature type="transmembrane region" description="Helical" evidence="9">
    <location>
        <begin position="604"/>
        <end position="621"/>
    </location>
</feature>
<dbReference type="Pfam" id="PF00005">
    <property type="entry name" value="ABC_tran"/>
    <property type="match status" value="2"/>
</dbReference>
<evidence type="ECO:0000259" key="10">
    <source>
        <dbReference type="PROSITE" id="PS50893"/>
    </source>
</evidence>
<keyword evidence="7 9" id="KW-0472">Membrane</keyword>
<gene>
    <name evidence="11" type="ORF">EDEG_05091</name>
</gene>
<keyword evidence="2" id="KW-0813">Transport</keyword>
<keyword evidence="5" id="KW-0067">ATP-binding</keyword>
<feature type="transmembrane region" description="Helical" evidence="9">
    <location>
        <begin position="664"/>
        <end position="687"/>
    </location>
</feature>
<dbReference type="PANTHER" id="PTHR48041">
    <property type="entry name" value="ABC TRANSPORTER G FAMILY MEMBER 28"/>
    <property type="match status" value="1"/>
</dbReference>
<keyword evidence="4" id="KW-0547">Nucleotide-binding</keyword>
<feature type="compositionally biased region" description="Basic and acidic residues" evidence="8">
    <location>
        <begin position="270"/>
        <end position="283"/>
    </location>
</feature>
<evidence type="ECO:0000313" key="11">
    <source>
        <dbReference type="EMBL" id="KNH48526.1"/>
    </source>
</evidence>
<dbReference type="PROSITE" id="PS00211">
    <property type="entry name" value="ABC_TRANSPORTER_1"/>
    <property type="match status" value="1"/>
</dbReference>
<evidence type="ECO:0000256" key="3">
    <source>
        <dbReference type="ARBA" id="ARBA00022692"/>
    </source>
</evidence>
<dbReference type="InterPro" id="IPR017871">
    <property type="entry name" value="ABC_transporter-like_CS"/>
</dbReference>
<dbReference type="Pfam" id="PF19055">
    <property type="entry name" value="ABC2_membrane_7"/>
    <property type="match status" value="1"/>
</dbReference>
<dbReference type="GO" id="GO:0140359">
    <property type="term" value="F:ABC-type transporter activity"/>
    <property type="evidence" value="ECO:0007669"/>
    <property type="project" value="InterPro"/>
</dbReference>
<dbReference type="GO" id="GO:0016020">
    <property type="term" value="C:membrane"/>
    <property type="evidence" value="ECO:0007669"/>
    <property type="project" value="UniProtKB-SubCell"/>
</dbReference>
<reference evidence="11" key="1">
    <citation type="submission" date="2011-08" db="EMBL/GenBank/DDBJ databases">
        <authorList>
            <person name="Liu Z.J."/>
            <person name="Shi F.L."/>
            <person name="Lu J.Q."/>
            <person name="Li M."/>
            <person name="Wang Z.L."/>
        </authorList>
    </citation>
    <scope>NUCLEOTIDE SEQUENCE [LARGE SCALE GENOMIC DNA]</scope>
    <source>
        <strain evidence="11">USNM 41457</strain>
    </source>
</reference>
<sequence>MNNEATNLTWKNLSLNNKQNKIIVNEEGKIEHSTLTAILGTSGAGKTSLMNALSGRLPGQMSIEGTILVNGKPRNINDWPEKVAYVEQFFYAYVNQTVYETIMFSARMKSINSRNRSRTTKCSDQKNNVNDRSRMNNLNNHRNGNVRSRFNEIDNHRNSDICRNEYNGSDINLDLNIGPSLNRSGNIANYRVSSNNYIGNSGNSLSNCNNSQDNSDRNKDRNDELERNNVNNITIDSGSSSISKDCNNYETCNHAQGSNKQAGSRLFYASDDRQNGNDSRSLRENNINKQNASNEEESRCISLEDQVDIIINKLGLSLIKDKRLSQISGGEFKRVSIGVELIGNPSIIFLDEPTSGLDSFNALNTVKMLKQLSSEGKTILLTIHQPSYLMSQQFDRIFLMTNGSSVFQGTFHGCLRYFEENGFNVPEKTNPSDYFLDLIAVDPTNPQTTNESQHRIDYLKSIWNCKIRNNIFYEDKESIAETQQTIQNLEYNMFSNENILNQFSNSNDQKFYTNLLNLNNSSASNSIDNTNNTSDSIINNNKNNTRNGTNNTENLNKNNSMNNNTNNNLNNSNAYISNNRNKTIITIMDSLSSHSTTFRIIKKISLYNWFNVFRILFYRNLVELWRDERYLRILFIQKVIFLLLLGLTFINLDYTEEGVMSRSGVIFFILINSLFGTAGPIINCFPLETRIINRERKSGMYDGISAYLSKYLVLLLYNGTLSLLYIAGVYWMVNLNKSAGRFFIFLLIQVSVICFSIGMGLTIGTLSPSPNFAQVLGTTIMIFYSIYGGGFNNPNTIPDWLRWLMWISPVSYAFKAGLQNQYLGLIIGDKTGYQIVKHYGQEKPGVWPCIFGLWGLTVAWILFGSVALHYKTKMKLRL</sequence>
<feature type="transmembrane region" description="Helical" evidence="9">
    <location>
        <begin position="633"/>
        <end position="652"/>
    </location>
</feature>
<feature type="compositionally biased region" description="Basic and acidic residues" evidence="8">
    <location>
        <begin position="214"/>
        <end position="227"/>
    </location>
</feature>
<evidence type="ECO:0000256" key="2">
    <source>
        <dbReference type="ARBA" id="ARBA00022448"/>
    </source>
</evidence>
<dbReference type="OrthoDB" id="2196280at2759"/>
<dbReference type="OMA" id="WLAWEDY"/>
<feature type="transmembrane region" description="Helical" evidence="9">
    <location>
        <begin position="772"/>
        <end position="791"/>
    </location>
</feature>
<feature type="transmembrane region" description="Helical" evidence="9">
    <location>
        <begin position="845"/>
        <end position="868"/>
    </location>
</feature>
<feature type="region of interest" description="Disordered" evidence="8">
    <location>
        <begin position="270"/>
        <end position="298"/>
    </location>
</feature>
<feature type="compositionally biased region" description="Low complexity" evidence="8">
    <location>
        <begin position="201"/>
        <end position="211"/>
    </location>
</feature>
<dbReference type="InterPro" id="IPR043926">
    <property type="entry name" value="ABCG_dom"/>
</dbReference>
<dbReference type="STRING" id="1003232.A0A0L1P6G9"/>
<feature type="transmembrane region" description="Helical" evidence="9">
    <location>
        <begin position="708"/>
        <end position="733"/>
    </location>
</feature>
<feature type="compositionally biased region" description="Basic and acidic residues" evidence="8">
    <location>
        <begin position="121"/>
        <end position="134"/>
    </location>
</feature>
<feature type="compositionally biased region" description="Polar residues" evidence="8">
    <location>
        <begin position="284"/>
        <end position="293"/>
    </location>
</feature>
<keyword evidence="3 9" id="KW-0812">Transmembrane</keyword>
<evidence type="ECO:0000313" key="12">
    <source>
        <dbReference type="Proteomes" id="UP000003163"/>
    </source>
</evidence>
<feature type="compositionally biased region" description="Low complexity" evidence="8">
    <location>
        <begin position="135"/>
        <end position="146"/>
    </location>
</feature>
<evidence type="ECO:0000256" key="4">
    <source>
        <dbReference type="ARBA" id="ARBA00022741"/>
    </source>
</evidence>
<feature type="region of interest" description="Disordered" evidence="8">
    <location>
        <begin position="114"/>
        <end position="146"/>
    </location>
</feature>
<keyword evidence="6 9" id="KW-1133">Transmembrane helix</keyword>
<organism evidence="11 12">
    <name type="scientific">Edhazardia aedis (strain USNM 41457)</name>
    <name type="common">Microsporidian parasite</name>
    <dbReference type="NCBI Taxonomy" id="1003232"/>
    <lineage>
        <taxon>Eukaryota</taxon>
        <taxon>Fungi</taxon>
        <taxon>Fungi incertae sedis</taxon>
        <taxon>Microsporidia</taxon>
        <taxon>Edhazardia</taxon>
    </lineage>
</organism>
<feature type="transmembrane region" description="Helical" evidence="9">
    <location>
        <begin position="739"/>
        <end position="760"/>
    </location>
</feature>
<accession>A0A0L1P6G9</accession>
<comment type="caution">
    <text evidence="11">The sequence shown here is derived from an EMBL/GenBank/DDBJ whole genome shotgun (WGS) entry which is preliminary data.</text>
</comment>
<evidence type="ECO:0000256" key="5">
    <source>
        <dbReference type="ARBA" id="ARBA00022840"/>
    </source>
</evidence>
<feature type="domain" description="ABC transporter" evidence="10">
    <location>
        <begin position="8"/>
        <end position="427"/>
    </location>
</feature>
<feature type="compositionally biased region" description="Polar residues" evidence="8">
    <location>
        <begin position="228"/>
        <end position="237"/>
    </location>
</feature>
<keyword evidence="12" id="KW-1185">Reference proteome</keyword>
<dbReference type="InterPro" id="IPR027417">
    <property type="entry name" value="P-loop_NTPase"/>
</dbReference>
<protein>
    <recommendedName>
        <fullName evidence="10">ABC transporter domain-containing protein</fullName>
    </recommendedName>
</protein>
<dbReference type="SMART" id="SM00382">
    <property type="entry name" value="AAA"/>
    <property type="match status" value="1"/>
</dbReference>
<dbReference type="Pfam" id="PF01061">
    <property type="entry name" value="ABC2_membrane"/>
    <property type="match status" value="1"/>
</dbReference>
<evidence type="ECO:0000256" key="6">
    <source>
        <dbReference type="ARBA" id="ARBA00022989"/>
    </source>
</evidence>
<dbReference type="SUPFAM" id="SSF52540">
    <property type="entry name" value="P-loop containing nucleoside triphosphate hydrolases"/>
    <property type="match status" value="1"/>
</dbReference>
<proteinExistence type="predicted"/>
<evidence type="ECO:0000256" key="7">
    <source>
        <dbReference type="ARBA" id="ARBA00023136"/>
    </source>
</evidence>
<dbReference type="InterPro" id="IPR050352">
    <property type="entry name" value="ABCG_transporters"/>
</dbReference>
<dbReference type="InterPro" id="IPR003593">
    <property type="entry name" value="AAA+_ATPase"/>
</dbReference>